<feature type="transmembrane region" description="Helical" evidence="4">
    <location>
        <begin position="235"/>
        <end position="268"/>
    </location>
</feature>
<reference evidence="6 7" key="1">
    <citation type="submission" date="2017-09" db="EMBL/GenBank/DDBJ databases">
        <title>Depth-based differentiation of microbial function through sediment-hosted aquifers and enrichment of novel symbionts in the deep terrestrial subsurface.</title>
        <authorList>
            <person name="Probst A.J."/>
            <person name="Ladd B."/>
            <person name="Jarett J.K."/>
            <person name="Geller-Mcgrath D.E."/>
            <person name="Sieber C.M."/>
            <person name="Emerson J.B."/>
            <person name="Anantharaman K."/>
            <person name="Thomas B.C."/>
            <person name="Malmstrom R."/>
            <person name="Stieglmeier M."/>
            <person name="Klingl A."/>
            <person name="Woyke T."/>
            <person name="Ryan C.M."/>
            <person name="Banfield J.F."/>
        </authorList>
    </citation>
    <scope>NUCLEOTIDE SEQUENCE [LARGE SCALE GENOMIC DNA]</scope>
    <source>
        <strain evidence="6">CG11_big_fil_rev_8_21_14_0_20_40_12</strain>
    </source>
</reference>
<organism evidence="6 7">
    <name type="scientific">Candidatus Shapirobacteria bacterium CG11_big_fil_rev_8_21_14_0_20_40_12</name>
    <dbReference type="NCBI Taxonomy" id="1974889"/>
    <lineage>
        <taxon>Bacteria</taxon>
        <taxon>Candidatus Shapironibacteriota</taxon>
    </lineage>
</organism>
<keyword evidence="2" id="KW-0328">Glycosyltransferase</keyword>
<evidence type="ECO:0000256" key="1">
    <source>
        <dbReference type="ARBA" id="ARBA00006739"/>
    </source>
</evidence>
<dbReference type="PANTHER" id="PTHR43630">
    <property type="entry name" value="POLY-BETA-1,6-N-ACETYL-D-GLUCOSAMINE SYNTHASE"/>
    <property type="match status" value="1"/>
</dbReference>
<evidence type="ECO:0000256" key="3">
    <source>
        <dbReference type="ARBA" id="ARBA00022679"/>
    </source>
</evidence>
<keyword evidence="4" id="KW-0472">Membrane</keyword>
<dbReference type="InterPro" id="IPR001173">
    <property type="entry name" value="Glyco_trans_2-like"/>
</dbReference>
<dbReference type="InterPro" id="IPR029044">
    <property type="entry name" value="Nucleotide-diphossugar_trans"/>
</dbReference>
<dbReference type="AlphaFoldDB" id="A0A2H0KFK6"/>
<protein>
    <recommendedName>
        <fullName evidence="5">Glycosyltransferase 2-like domain-containing protein</fullName>
    </recommendedName>
</protein>
<name>A0A2H0KFK6_9BACT</name>
<dbReference type="Pfam" id="PF00535">
    <property type="entry name" value="Glycos_transf_2"/>
    <property type="match status" value="1"/>
</dbReference>
<keyword evidence="4" id="KW-0812">Transmembrane</keyword>
<feature type="domain" description="Glycosyltransferase 2-like" evidence="5">
    <location>
        <begin position="7"/>
        <end position="123"/>
    </location>
</feature>
<gene>
    <name evidence="6" type="ORF">COV89_02785</name>
</gene>
<dbReference type="GO" id="GO:0016757">
    <property type="term" value="F:glycosyltransferase activity"/>
    <property type="evidence" value="ECO:0007669"/>
    <property type="project" value="UniProtKB-KW"/>
</dbReference>
<proteinExistence type="inferred from homology"/>
<dbReference type="Proteomes" id="UP000231371">
    <property type="component" value="Unassembled WGS sequence"/>
</dbReference>
<comment type="similarity">
    <text evidence="1">Belongs to the glycosyltransferase 2 family.</text>
</comment>
<evidence type="ECO:0000313" key="6">
    <source>
        <dbReference type="EMBL" id="PIQ70007.1"/>
    </source>
</evidence>
<evidence type="ECO:0000313" key="7">
    <source>
        <dbReference type="Proteomes" id="UP000231371"/>
    </source>
</evidence>
<keyword evidence="4" id="KW-1133">Transmembrane helix</keyword>
<dbReference type="PANTHER" id="PTHR43630:SF1">
    <property type="entry name" value="POLY-BETA-1,6-N-ACETYL-D-GLUCOSAMINE SYNTHASE"/>
    <property type="match status" value="1"/>
</dbReference>
<comment type="caution">
    <text evidence="6">The sequence shown here is derived from an EMBL/GenBank/DDBJ whole genome shotgun (WGS) entry which is preliminary data.</text>
</comment>
<keyword evidence="3" id="KW-0808">Transferase</keyword>
<evidence type="ECO:0000256" key="4">
    <source>
        <dbReference type="SAM" id="Phobius"/>
    </source>
</evidence>
<dbReference type="EMBL" id="PCVI01000046">
    <property type="protein sequence ID" value="PIQ70007.1"/>
    <property type="molecule type" value="Genomic_DNA"/>
</dbReference>
<evidence type="ECO:0000259" key="5">
    <source>
        <dbReference type="Pfam" id="PF00535"/>
    </source>
</evidence>
<dbReference type="SUPFAM" id="SSF53448">
    <property type="entry name" value="Nucleotide-diphospho-sugar transferases"/>
    <property type="match status" value="1"/>
</dbReference>
<dbReference type="Gene3D" id="3.90.550.10">
    <property type="entry name" value="Spore Coat Polysaccharide Biosynthesis Protein SpsA, Chain A"/>
    <property type="match status" value="1"/>
</dbReference>
<accession>A0A2H0KFK6</accession>
<feature type="transmembrane region" description="Helical" evidence="4">
    <location>
        <begin position="280"/>
        <end position="306"/>
    </location>
</feature>
<evidence type="ECO:0000256" key="2">
    <source>
        <dbReference type="ARBA" id="ARBA00022676"/>
    </source>
</evidence>
<sequence length="309" mass="35297">MGKIKVSLITTVLNEESSIEHFLSSIAIQSQKPNEVIIVDAGSTDKTVDIIKSFQPFLKNLKILVKKGANRSAGRNLAIKSAKNEIIVMSDAGCRLDKEWVKEISRQFVDKKIKVVAGFYLAESKTVFQKCVAPYALVMPDRVNPKNFLPSSRSMAIRKTFWKKSGGFPENYSDNEDFVYAHILKRKKINTFFARKAVVYWFPRKNIMQFWTMIYRFARGDAKAGLRRVKIASIFLRYVGFIFLGLLCLIFNDLLILFVLTIFCYIFWSVFKNYKYVKDLRAIFLLPFLQLISDFSVILGSIVGGLGSG</sequence>